<dbReference type="Gene3D" id="3.10.129.10">
    <property type="entry name" value="Hotdog Thioesterase"/>
    <property type="match status" value="1"/>
</dbReference>
<gene>
    <name evidence="2" type="ORF">ZEAMMB73_Zm00001d023647</name>
</gene>
<dbReference type="Pfam" id="PF01575">
    <property type="entry name" value="MaoC_dehydratas"/>
    <property type="match status" value="1"/>
</dbReference>
<reference evidence="2" key="1">
    <citation type="submission" date="2015-12" db="EMBL/GenBank/DDBJ databases">
        <title>Update maize B73 reference genome by single molecule sequencing technologies.</title>
        <authorList>
            <consortium name="Maize Genome Sequencing Project"/>
            <person name="Ware D."/>
        </authorList>
    </citation>
    <scope>NUCLEOTIDE SEQUENCE</scope>
    <source>
        <tissue evidence="2">Seedling</tissue>
    </source>
</reference>
<evidence type="ECO:0000259" key="1">
    <source>
        <dbReference type="Pfam" id="PF01575"/>
    </source>
</evidence>
<dbReference type="ExpressionAtlas" id="A0A1D6IUN2">
    <property type="expression patterns" value="baseline and differential"/>
</dbReference>
<dbReference type="AlphaFoldDB" id="A0A1D6IUN2"/>
<dbReference type="SUPFAM" id="SSF54637">
    <property type="entry name" value="Thioesterase/thiol ester dehydrase-isomerase"/>
    <property type="match status" value="1"/>
</dbReference>
<dbReference type="PANTHER" id="PTHR13078:SF56">
    <property type="entry name" value="PEROXISOMAL MULTIFUNCTIONAL ENZYME TYPE 2"/>
    <property type="match status" value="1"/>
</dbReference>
<organism evidence="2">
    <name type="scientific">Zea mays</name>
    <name type="common">Maize</name>
    <dbReference type="NCBI Taxonomy" id="4577"/>
    <lineage>
        <taxon>Eukaryota</taxon>
        <taxon>Viridiplantae</taxon>
        <taxon>Streptophyta</taxon>
        <taxon>Embryophyta</taxon>
        <taxon>Tracheophyta</taxon>
        <taxon>Spermatophyta</taxon>
        <taxon>Magnoliopsida</taxon>
        <taxon>Liliopsida</taxon>
        <taxon>Poales</taxon>
        <taxon>Poaceae</taxon>
        <taxon>PACMAD clade</taxon>
        <taxon>Panicoideae</taxon>
        <taxon>Andropogonodae</taxon>
        <taxon>Andropogoneae</taxon>
        <taxon>Tripsacinae</taxon>
        <taxon>Zea</taxon>
    </lineage>
</organism>
<dbReference type="STRING" id="4577.A0A1D6IUN2"/>
<evidence type="ECO:0000313" key="2">
    <source>
        <dbReference type="EMBL" id="AQK39727.1"/>
    </source>
</evidence>
<proteinExistence type="predicted"/>
<dbReference type="EMBL" id="CM000786">
    <property type="protein sequence ID" value="AQK39727.1"/>
    <property type="molecule type" value="Genomic_DNA"/>
</dbReference>
<dbReference type="PANTHER" id="PTHR13078">
    <property type="entry name" value="PEROXISOMAL MULTIFUNCTIONAL ENZYME TYPE 2-RELATED"/>
    <property type="match status" value="1"/>
</dbReference>
<feature type="domain" description="MaoC-like" evidence="1">
    <location>
        <begin position="24"/>
        <end position="95"/>
    </location>
</feature>
<accession>A0A1D6IUN2</accession>
<sequence>MGAAAEAERRQQQGKAARDGRSFCRFTRPILHGLFTLGFAAHAIIKSFCNDEPTMVKSIFGRFLLHVYPGETLPTEMWLDSQKVHYQTKLVVGDACATNQTCSYHGCFGHMLGHLEIKE</sequence>
<protein>
    <submittedName>
        <fullName evidence="2">Enoyl-CoA hydratase 2 peroxisomal</fullName>
    </submittedName>
</protein>
<dbReference type="InterPro" id="IPR029069">
    <property type="entry name" value="HotDog_dom_sf"/>
</dbReference>
<dbReference type="InParanoid" id="A0A1D6IUN2"/>
<dbReference type="InterPro" id="IPR002539">
    <property type="entry name" value="MaoC-like_dom"/>
</dbReference>
<dbReference type="SMR" id="A0A1D6IUN2"/>
<name>A0A1D6IUN2_MAIZE</name>